<dbReference type="InterPro" id="IPR003099">
    <property type="entry name" value="Prephen_DH"/>
</dbReference>
<protein>
    <submittedName>
        <fullName evidence="5">Prephenate dehydrogenase</fullName>
    </submittedName>
</protein>
<dbReference type="GO" id="GO:0070403">
    <property type="term" value="F:NAD+ binding"/>
    <property type="evidence" value="ECO:0007669"/>
    <property type="project" value="InterPro"/>
</dbReference>
<dbReference type="Proteomes" id="UP000620366">
    <property type="component" value="Unassembled WGS sequence"/>
</dbReference>
<feature type="domain" description="Prephenate/arogenate dehydrogenase" evidence="4">
    <location>
        <begin position="1"/>
        <end position="282"/>
    </location>
</feature>
<organism evidence="5 6">
    <name type="scientific">Feifania hominis</name>
    <dbReference type="NCBI Taxonomy" id="2763660"/>
    <lineage>
        <taxon>Bacteria</taxon>
        <taxon>Bacillati</taxon>
        <taxon>Bacillota</taxon>
        <taxon>Clostridia</taxon>
        <taxon>Eubacteriales</taxon>
        <taxon>Feifaniaceae</taxon>
        <taxon>Feifania</taxon>
    </lineage>
</organism>
<dbReference type="InterPro" id="IPR046826">
    <property type="entry name" value="PDH_N"/>
</dbReference>
<evidence type="ECO:0000256" key="1">
    <source>
        <dbReference type="ARBA" id="ARBA00007964"/>
    </source>
</evidence>
<dbReference type="Pfam" id="PF20463">
    <property type="entry name" value="PDH_C"/>
    <property type="match status" value="1"/>
</dbReference>
<keyword evidence="6" id="KW-1185">Reference proteome</keyword>
<dbReference type="AlphaFoldDB" id="A0A926DEA9"/>
<dbReference type="RefSeq" id="WP_249300377.1">
    <property type="nucleotide sequence ID" value="NZ_JACRSP010000003.1"/>
</dbReference>
<comment type="pathway">
    <text evidence="3">Amino-acid biosynthesis.</text>
</comment>
<dbReference type="InterPro" id="IPR046825">
    <property type="entry name" value="PDH_C"/>
</dbReference>
<sequence>MKIAVVGLGLIGGSLCKAIKKRTSYTCLGLDTDAETCRMALEQEAVDEIIAPAGLAAADVVFLCLHPRQTIEFLLAHLGDTRPGALLLDTCGVKGAVVDAVDRPVHEAGRLFVGCHPMAGREFSGFAYAVDDLFERASFIVTPTALTDPAALEQAERLAMEIGFARTVRAAPETHDRIIAFTSQLAHVASSAYVKSPTIERRAGFSAGSFLDLTRVARLNEDMWTDLFLYNRDALLAEVDTLIAHLGEYRDALKDNDADRLRALLRDGRERKERSLDEQGGF</sequence>
<dbReference type="GO" id="GO:0004665">
    <property type="term" value="F:prephenate dehydrogenase (NADP+) activity"/>
    <property type="evidence" value="ECO:0007669"/>
    <property type="project" value="InterPro"/>
</dbReference>
<evidence type="ECO:0000313" key="6">
    <source>
        <dbReference type="Proteomes" id="UP000620366"/>
    </source>
</evidence>
<keyword evidence="2" id="KW-0560">Oxidoreductase</keyword>
<accession>A0A926DEA9</accession>
<comment type="similarity">
    <text evidence="1">Belongs to the prephenate/arogenate dehydrogenase family.</text>
</comment>
<dbReference type="InterPro" id="IPR050812">
    <property type="entry name" value="Preph/Arog_dehydrog"/>
</dbReference>
<dbReference type="Pfam" id="PF02153">
    <property type="entry name" value="PDH_N"/>
    <property type="match status" value="1"/>
</dbReference>
<evidence type="ECO:0000313" key="5">
    <source>
        <dbReference type="EMBL" id="MBC8536533.1"/>
    </source>
</evidence>
<comment type="caution">
    <text evidence="5">The sequence shown here is derived from an EMBL/GenBank/DDBJ whole genome shotgun (WGS) entry which is preliminary data.</text>
</comment>
<reference evidence="5" key="1">
    <citation type="submission" date="2020-08" db="EMBL/GenBank/DDBJ databases">
        <title>Genome public.</title>
        <authorList>
            <person name="Liu C."/>
            <person name="Sun Q."/>
        </authorList>
    </citation>
    <scope>NUCLEOTIDE SEQUENCE</scope>
    <source>
        <strain evidence="5">BX7</strain>
    </source>
</reference>
<dbReference type="Gene3D" id="1.10.3660.10">
    <property type="entry name" value="6-phosphogluconate dehydrogenase C-terminal like domain"/>
    <property type="match status" value="1"/>
</dbReference>
<dbReference type="PANTHER" id="PTHR21363">
    <property type="entry name" value="PREPHENATE DEHYDROGENASE"/>
    <property type="match status" value="1"/>
</dbReference>
<dbReference type="InterPro" id="IPR008927">
    <property type="entry name" value="6-PGluconate_DH-like_C_sf"/>
</dbReference>
<evidence type="ECO:0000256" key="2">
    <source>
        <dbReference type="ARBA" id="ARBA00023002"/>
    </source>
</evidence>
<evidence type="ECO:0000259" key="4">
    <source>
        <dbReference type="PROSITE" id="PS51176"/>
    </source>
</evidence>
<evidence type="ECO:0000256" key="3">
    <source>
        <dbReference type="ARBA" id="ARBA00029440"/>
    </source>
</evidence>
<dbReference type="SUPFAM" id="SSF51735">
    <property type="entry name" value="NAD(P)-binding Rossmann-fold domains"/>
    <property type="match status" value="1"/>
</dbReference>
<dbReference type="GO" id="GO:0006571">
    <property type="term" value="P:tyrosine biosynthetic process"/>
    <property type="evidence" value="ECO:0007669"/>
    <property type="project" value="InterPro"/>
</dbReference>
<dbReference type="EMBL" id="JACRSP010000003">
    <property type="protein sequence ID" value="MBC8536533.1"/>
    <property type="molecule type" value="Genomic_DNA"/>
</dbReference>
<dbReference type="GO" id="GO:0008977">
    <property type="term" value="F:prephenate dehydrogenase (NAD+) activity"/>
    <property type="evidence" value="ECO:0007669"/>
    <property type="project" value="InterPro"/>
</dbReference>
<proteinExistence type="inferred from homology"/>
<dbReference type="Gene3D" id="3.40.50.720">
    <property type="entry name" value="NAD(P)-binding Rossmann-like Domain"/>
    <property type="match status" value="1"/>
</dbReference>
<dbReference type="InterPro" id="IPR036291">
    <property type="entry name" value="NAD(P)-bd_dom_sf"/>
</dbReference>
<dbReference type="PROSITE" id="PS51176">
    <property type="entry name" value="PDH_ADH"/>
    <property type="match status" value="1"/>
</dbReference>
<name>A0A926DEA9_9FIRM</name>
<dbReference type="PANTHER" id="PTHR21363:SF0">
    <property type="entry name" value="PREPHENATE DEHYDROGENASE [NADP(+)]"/>
    <property type="match status" value="1"/>
</dbReference>
<dbReference type="SUPFAM" id="SSF48179">
    <property type="entry name" value="6-phosphogluconate dehydrogenase C-terminal domain-like"/>
    <property type="match status" value="1"/>
</dbReference>
<gene>
    <name evidence="5" type="ORF">H8695_07535</name>
</gene>